<organism evidence="1 2">
    <name type="scientific">Periplaneta americana</name>
    <name type="common">American cockroach</name>
    <name type="synonym">Blatta americana</name>
    <dbReference type="NCBI Taxonomy" id="6978"/>
    <lineage>
        <taxon>Eukaryota</taxon>
        <taxon>Metazoa</taxon>
        <taxon>Ecdysozoa</taxon>
        <taxon>Arthropoda</taxon>
        <taxon>Hexapoda</taxon>
        <taxon>Insecta</taxon>
        <taxon>Pterygota</taxon>
        <taxon>Neoptera</taxon>
        <taxon>Polyneoptera</taxon>
        <taxon>Dictyoptera</taxon>
        <taxon>Blattodea</taxon>
        <taxon>Blattoidea</taxon>
        <taxon>Blattidae</taxon>
        <taxon>Blattinae</taxon>
        <taxon>Periplaneta</taxon>
    </lineage>
</organism>
<dbReference type="Proteomes" id="UP001148838">
    <property type="component" value="Unassembled WGS sequence"/>
</dbReference>
<dbReference type="EMBL" id="JAJSOF020000023">
    <property type="protein sequence ID" value="KAJ4435461.1"/>
    <property type="molecule type" value="Genomic_DNA"/>
</dbReference>
<evidence type="ECO:0000313" key="1">
    <source>
        <dbReference type="EMBL" id="KAJ4435461.1"/>
    </source>
</evidence>
<sequence>MWLIDEPREFNLPTLPQRCITYVPEKLPRKYGVHSKEYLPIRTCAKKPWTNFLAAENIVLESSLYDHFQYNWSREKISISQEIPYTFVRDRAYLLGFRTKPIRAILLQMIDEMKGKWRVLLERKRETGVLREKPSTSIYLSSPVRDRNWAIWMEDQRATTVTTDTVVVVVVVVLVD</sequence>
<name>A0ABQ8SMQ6_PERAM</name>
<protein>
    <submittedName>
        <fullName evidence="1">Uncharacterized protein</fullName>
    </submittedName>
</protein>
<keyword evidence="2" id="KW-1185">Reference proteome</keyword>
<proteinExistence type="predicted"/>
<reference evidence="1 2" key="1">
    <citation type="journal article" date="2022" name="Allergy">
        <title>Genome assembly and annotation of Periplaneta americana reveal a comprehensive cockroach allergen profile.</title>
        <authorList>
            <person name="Wang L."/>
            <person name="Xiong Q."/>
            <person name="Saelim N."/>
            <person name="Wang L."/>
            <person name="Nong W."/>
            <person name="Wan A.T."/>
            <person name="Shi M."/>
            <person name="Liu X."/>
            <person name="Cao Q."/>
            <person name="Hui J.H.L."/>
            <person name="Sookrung N."/>
            <person name="Leung T.F."/>
            <person name="Tungtrongchitr A."/>
            <person name="Tsui S.K.W."/>
        </authorList>
    </citation>
    <scope>NUCLEOTIDE SEQUENCE [LARGE SCALE GENOMIC DNA]</scope>
    <source>
        <strain evidence="1">PWHHKU_190912</strain>
    </source>
</reference>
<comment type="caution">
    <text evidence="1">The sequence shown here is derived from an EMBL/GenBank/DDBJ whole genome shotgun (WGS) entry which is preliminary data.</text>
</comment>
<accession>A0ABQ8SMQ6</accession>
<gene>
    <name evidence="1" type="ORF">ANN_18077</name>
</gene>
<evidence type="ECO:0000313" key="2">
    <source>
        <dbReference type="Proteomes" id="UP001148838"/>
    </source>
</evidence>